<dbReference type="PANTHER" id="PTHR24252:SF7">
    <property type="entry name" value="HYALIN"/>
    <property type="match status" value="1"/>
</dbReference>
<dbReference type="SUPFAM" id="SSF82671">
    <property type="entry name" value="SEA domain"/>
    <property type="match status" value="1"/>
</dbReference>
<evidence type="ECO:0000256" key="4">
    <source>
        <dbReference type="ARBA" id="ARBA00022801"/>
    </source>
</evidence>
<keyword evidence="3 13" id="KW-0812">Transmembrane</keyword>
<dbReference type="InterPro" id="IPR036055">
    <property type="entry name" value="LDL_receptor-like_sf"/>
</dbReference>
<evidence type="ECO:0000256" key="7">
    <source>
        <dbReference type="ARBA" id="ARBA00022989"/>
    </source>
</evidence>
<feature type="compositionally biased region" description="Polar residues" evidence="12">
    <location>
        <begin position="553"/>
        <end position="564"/>
    </location>
</feature>
<feature type="disulfide bond" evidence="10">
    <location>
        <begin position="1556"/>
        <end position="1571"/>
    </location>
</feature>
<dbReference type="InterPro" id="IPR001254">
    <property type="entry name" value="Trypsin_dom"/>
</dbReference>
<evidence type="ECO:0000256" key="5">
    <source>
        <dbReference type="ARBA" id="ARBA00022825"/>
    </source>
</evidence>
<feature type="disulfide bond" evidence="10">
    <location>
        <begin position="1061"/>
        <end position="1079"/>
    </location>
</feature>
<feature type="disulfide bond" evidence="10">
    <location>
        <begin position="1054"/>
        <end position="1066"/>
    </location>
</feature>
<feature type="compositionally biased region" description="Low complexity" evidence="12">
    <location>
        <begin position="608"/>
        <end position="622"/>
    </location>
</feature>
<dbReference type="SUPFAM" id="SSF50494">
    <property type="entry name" value="Trypsin-like serine proteases"/>
    <property type="match status" value="1"/>
</dbReference>
<evidence type="ECO:0000256" key="11">
    <source>
        <dbReference type="RuleBase" id="RU363034"/>
    </source>
</evidence>
<dbReference type="Proteomes" id="UP001054837">
    <property type="component" value="Unassembled WGS sequence"/>
</dbReference>
<dbReference type="Pfam" id="PF00057">
    <property type="entry name" value="Ldl_recept_a"/>
    <property type="match status" value="2"/>
</dbReference>
<dbReference type="PANTHER" id="PTHR24252">
    <property type="entry name" value="ACROSIN-RELATED"/>
    <property type="match status" value="1"/>
</dbReference>
<evidence type="ECO:0000256" key="12">
    <source>
        <dbReference type="SAM" id="MobiDB-lite"/>
    </source>
</evidence>
<evidence type="ECO:0000256" key="8">
    <source>
        <dbReference type="ARBA" id="ARBA00023136"/>
    </source>
</evidence>
<organism evidence="16 17">
    <name type="scientific">Caerostris darwini</name>
    <dbReference type="NCBI Taxonomy" id="1538125"/>
    <lineage>
        <taxon>Eukaryota</taxon>
        <taxon>Metazoa</taxon>
        <taxon>Ecdysozoa</taxon>
        <taxon>Arthropoda</taxon>
        <taxon>Chelicerata</taxon>
        <taxon>Arachnida</taxon>
        <taxon>Araneae</taxon>
        <taxon>Araneomorphae</taxon>
        <taxon>Entelegynae</taxon>
        <taxon>Araneoidea</taxon>
        <taxon>Araneidae</taxon>
        <taxon>Caerostris</taxon>
    </lineage>
</organism>
<dbReference type="PROSITE" id="PS00134">
    <property type="entry name" value="TRYPSIN_HIS"/>
    <property type="match status" value="1"/>
</dbReference>
<dbReference type="Gene3D" id="3.30.70.960">
    <property type="entry name" value="SEA domain"/>
    <property type="match status" value="1"/>
</dbReference>
<feature type="region of interest" description="Disordered" evidence="12">
    <location>
        <begin position="327"/>
        <end position="575"/>
    </location>
</feature>
<dbReference type="InterPro" id="IPR002172">
    <property type="entry name" value="LDrepeatLR_classA_rpt"/>
</dbReference>
<dbReference type="GO" id="GO:0006508">
    <property type="term" value="P:proteolysis"/>
    <property type="evidence" value="ECO:0007669"/>
    <property type="project" value="UniProtKB-KW"/>
</dbReference>
<feature type="disulfide bond" evidence="10">
    <location>
        <begin position="1544"/>
        <end position="1562"/>
    </location>
</feature>
<feature type="compositionally biased region" description="Basic and acidic residues" evidence="12">
    <location>
        <begin position="288"/>
        <end position="300"/>
    </location>
</feature>
<dbReference type="InterPro" id="IPR023415">
    <property type="entry name" value="LDLR_class-A_CS"/>
</dbReference>
<dbReference type="PROSITE" id="PS50240">
    <property type="entry name" value="TRYPSIN_DOM"/>
    <property type="match status" value="1"/>
</dbReference>
<dbReference type="Pfam" id="PF01390">
    <property type="entry name" value="SEA"/>
    <property type="match status" value="1"/>
</dbReference>
<dbReference type="SMART" id="SM00192">
    <property type="entry name" value="LDLa"/>
    <property type="match status" value="4"/>
</dbReference>
<evidence type="ECO:0000256" key="10">
    <source>
        <dbReference type="PROSITE-ProRule" id="PRU00124"/>
    </source>
</evidence>
<dbReference type="CDD" id="cd00112">
    <property type="entry name" value="LDLa"/>
    <property type="match status" value="3"/>
</dbReference>
<evidence type="ECO:0000256" key="9">
    <source>
        <dbReference type="ARBA" id="ARBA00023157"/>
    </source>
</evidence>
<dbReference type="InterPro" id="IPR009003">
    <property type="entry name" value="Peptidase_S1_PA"/>
</dbReference>
<feature type="disulfide bond" evidence="10">
    <location>
        <begin position="1142"/>
        <end position="1157"/>
    </location>
</feature>
<evidence type="ECO:0000256" key="3">
    <source>
        <dbReference type="ARBA" id="ARBA00022692"/>
    </source>
</evidence>
<name>A0AAV4UF76_9ARAC</name>
<accession>A0AAV4UF76</accession>
<feature type="region of interest" description="Disordered" evidence="12">
    <location>
        <begin position="262"/>
        <end position="311"/>
    </location>
</feature>
<feature type="region of interest" description="Disordered" evidence="12">
    <location>
        <begin position="594"/>
        <end position="624"/>
    </location>
</feature>
<evidence type="ECO:0000259" key="15">
    <source>
        <dbReference type="PROSITE" id="PS50240"/>
    </source>
</evidence>
<dbReference type="PROSITE" id="PS50068">
    <property type="entry name" value="LDLRA_2"/>
    <property type="match status" value="3"/>
</dbReference>
<dbReference type="SMART" id="SM00020">
    <property type="entry name" value="Tryp_SPc"/>
    <property type="match status" value="1"/>
</dbReference>
<proteinExistence type="predicted"/>
<keyword evidence="4 11" id="KW-0378">Hydrolase</keyword>
<dbReference type="CDD" id="cd00190">
    <property type="entry name" value="Tryp_SPc"/>
    <property type="match status" value="1"/>
</dbReference>
<dbReference type="PROSITE" id="PS00135">
    <property type="entry name" value="TRYPSIN_SER"/>
    <property type="match status" value="1"/>
</dbReference>
<dbReference type="InterPro" id="IPR033116">
    <property type="entry name" value="TRYPSIN_SER"/>
</dbReference>
<keyword evidence="7 13" id="KW-1133">Transmembrane helix</keyword>
<feature type="compositionally biased region" description="Basic and acidic residues" evidence="12">
    <location>
        <begin position="565"/>
        <end position="575"/>
    </location>
</feature>
<evidence type="ECO:0000256" key="2">
    <source>
        <dbReference type="ARBA" id="ARBA00022670"/>
    </source>
</evidence>
<feature type="compositionally biased region" description="Polar residues" evidence="12">
    <location>
        <begin position="982"/>
        <end position="998"/>
    </location>
</feature>
<feature type="domain" description="Peptidase S1" evidence="15">
    <location>
        <begin position="1287"/>
        <end position="1527"/>
    </location>
</feature>
<comment type="subcellular location">
    <subcellularLocation>
        <location evidence="1">Membrane</location>
        <topology evidence="1">Single-pass type II membrane protein</topology>
    </subcellularLocation>
</comment>
<feature type="compositionally biased region" description="Pro residues" evidence="12">
    <location>
        <begin position="355"/>
        <end position="365"/>
    </location>
</feature>
<keyword evidence="9 10" id="KW-1015">Disulfide bond</keyword>
<dbReference type="InterPro" id="IPR018114">
    <property type="entry name" value="TRYPSIN_HIS"/>
</dbReference>
<dbReference type="InterPro" id="IPR036364">
    <property type="entry name" value="SEA_dom_sf"/>
</dbReference>
<dbReference type="FunFam" id="2.40.10.10:FF:000006">
    <property type="entry name" value="Serine proteinase stubble"/>
    <property type="match status" value="1"/>
</dbReference>
<dbReference type="Gene3D" id="4.10.400.10">
    <property type="entry name" value="Low-density Lipoprotein Receptor"/>
    <property type="match status" value="3"/>
</dbReference>
<keyword evidence="6" id="KW-0735">Signal-anchor</keyword>
<dbReference type="EMBL" id="BPLQ01011198">
    <property type="protein sequence ID" value="GIY56447.1"/>
    <property type="molecule type" value="Genomic_DNA"/>
</dbReference>
<dbReference type="Gene3D" id="2.40.10.10">
    <property type="entry name" value="Trypsin-like serine proteases"/>
    <property type="match status" value="1"/>
</dbReference>
<comment type="caution">
    <text evidence="16">The sequence shown here is derived from an EMBL/GenBank/DDBJ whole genome shotgun (WGS) entry which is preliminary data.</text>
</comment>
<evidence type="ECO:0000256" key="6">
    <source>
        <dbReference type="ARBA" id="ARBA00022968"/>
    </source>
</evidence>
<dbReference type="InterPro" id="IPR000082">
    <property type="entry name" value="SEA_dom"/>
</dbReference>
<reference evidence="16 17" key="1">
    <citation type="submission" date="2021-06" db="EMBL/GenBank/DDBJ databases">
        <title>Caerostris darwini draft genome.</title>
        <authorList>
            <person name="Kono N."/>
            <person name="Arakawa K."/>
        </authorList>
    </citation>
    <scope>NUCLEOTIDE SEQUENCE [LARGE SCALE GENOMIC DNA]</scope>
</reference>
<feature type="region of interest" description="Disordered" evidence="12">
    <location>
        <begin position="905"/>
        <end position="998"/>
    </location>
</feature>
<comment type="caution">
    <text evidence="10">Lacks conserved residue(s) required for the propagation of feature annotation.</text>
</comment>
<dbReference type="Pfam" id="PF00089">
    <property type="entry name" value="Trypsin"/>
    <property type="match status" value="1"/>
</dbReference>
<feature type="domain" description="SEA" evidence="14">
    <location>
        <begin position="138"/>
        <end position="254"/>
    </location>
</feature>
<keyword evidence="5 11" id="KW-0720">Serine protease</keyword>
<keyword evidence="8 13" id="KW-0472">Membrane</keyword>
<evidence type="ECO:0000256" key="1">
    <source>
        <dbReference type="ARBA" id="ARBA00004606"/>
    </source>
</evidence>
<feature type="compositionally biased region" description="Low complexity" evidence="12">
    <location>
        <begin position="366"/>
        <end position="379"/>
    </location>
</feature>
<evidence type="ECO:0000259" key="14">
    <source>
        <dbReference type="PROSITE" id="PS50024"/>
    </source>
</evidence>
<gene>
    <name evidence="16" type="primary">CORIN</name>
    <name evidence="16" type="ORF">CDAR_62821</name>
</gene>
<evidence type="ECO:0000313" key="17">
    <source>
        <dbReference type="Proteomes" id="UP001054837"/>
    </source>
</evidence>
<dbReference type="SUPFAM" id="SSF57424">
    <property type="entry name" value="LDL receptor-like module"/>
    <property type="match status" value="3"/>
</dbReference>
<feature type="compositionally biased region" description="Polar residues" evidence="12">
    <location>
        <begin position="914"/>
        <end position="946"/>
    </location>
</feature>
<dbReference type="PROSITE" id="PS50024">
    <property type="entry name" value="SEA"/>
    <property type="match status" value="1"/>
</dbReference>
<feature type="compositionally biased region" description="Low complexity" evidence="12">
    <location>
        <begin position="958"/>
        <end position="979"/>
    </location>
</feature>
<sequence length="1573" mass="172846">MYSHLMVLAKDAPNGTSCNFYSGPPVTFIADLLRTLRSHEGFSNNFTDYDDLRYGERLDHLAFTSFPEDYLPYASGYQRGAGKAPPYLVWDERRPRKGRTCCSTAALVSAIALIVTAILAVVAISVYLGVVTNLFRSPVLSLSGKFRVSQGDEFAEELLNTTSHQFLTKADSYQGMVENVFLSSSLEPAFIAARIYAFRPGLLVFFRIYLDRRKLQKDDSDTLKMVKSLVGSGSPAFGALTIDGESVDVDENEEWISLPGMEQRIAKQPTKGPPPRLATSTPNRRPPQTRDDRAETHEGTGEVVAVGAVNPEEDNLQKFSYGQWKPVPIEDKVSPSFGDQRTPPGRGNVRLSPEAPRPVPPPRRTPSPNVIVPSSSAPKKPSPPSRPSNPVQSVGVGVGSVSVLEDPLSHVDPIPIPNRNGRPLLLQEPPPQKGEVASSIMSSVSLVVRPPSNRTSSSGRLDRKESPFRQPAALKDQPQASFRFLEEGVLGEGSVHVESDSTEEENSSESTTSDESYSEDQRITEKSGNLKESPGEYLSSSEESKTASASQSNPRESSVEYISTSDEKLTSLDKDLATSTRSANLNEFSEEYVGTLSNESPTEGLADSVSSKSSNAKESSVEYADSVESLTEDFLSREELEKVPVTTSEVIQDKESSVEYVDNTVITEKSLTEIHTTHESNIASKAFEESKNQVGTVSTLENSENEMLISNFTTEFPTDLTNVDELTTATSLNTANNNVELKKGNVLQIYSAKSDIGSINQNPSILSDESTTSSSNYEHNSLETNATNFEFSTSSILYTKYMNTEKIITESLSDPVTESKNTSFTTDFTTLFRNDESTNYVSDFSNAASTDYEVSNEDVSVPVDVESITSSSEQPTISEDSNELQMLATKLVDMEDSKLDSIEFHLQPGHGFHSPSQKESSPTENSSPIATSTGVLKPSTLTPTHSTSEEVQKVTVPEQTVEAHTTTTTSTEELSTSDSHLIESSSNDTSIGKIVPQQSDLSFDANDIESDNSIPSWTDDDPLDKSTEIIRHITTLPPTPVSLGKHPVFITHTCLEDEFQCDSGECVDAVSRCNMRRDCRDNSDEKNCSCSELLKVMGQSQKICDGVDDCEDRSDEQNCPWCSEGQVLCPQNKFCINQSLVCDGHPDCPSGQDEKHCVKLAENAADARGLHLRQQGFLMVRKGITWGKLCLDNVSDSHSLEQKLDDLGKAVCSTLTFSGVAESVRARDSDDSSDNYYSISSEVSTEHKRSNTIFHPSSCESKQVMRVECGSLECGLRPMASVHRRRIVGGQSAGQGSWPWQVALYKEGDFQCGAVIISDTWLISAGHCFYSTQTAHWVARLGLLRRGSELSPPSEQIRRISHIVLHPRYEDKGFINDIALLRLDAPVLFSDYLRPVCLPTPEEDAGLWHGRQCSVVGWGKLYEIGHTFPDSLQEVRLPVISTEECRKKILFLTMYHITDNMFCAGYERGGRDACLGDSGGPLMCQRDDGRWILLGVTSNGDGCGRPGRPGVYTKVANYLHWIRNVTVSKTIVQTPPDLCQGVRCKLGRCVEPYKVCDGRWDCSEGKDEDHCMD</sequence>
<evidence type="ECO:0000313" key="16">
    <source>
        <dbReference type="EMBL" id="GIY56447.1"/>
    </source>
</evidence>
<dbReference type="InterPro" id="IPR043504">
    <property type="entry name" value="Peptidase_S1_PA_chymotrypsin"/>
</dbReference>
<dbReference type="PROSITE" id="PS01209">
    <property type="entry name" value="LDLRA_1"/>
    <property type="match status" value="1"/>
</dbReference>
<keyword evidence="17" id="KW-1185">Reference proteome</keyword>
<dbReference type="PRINTS" id="PR00261">
    <property type="entry name" value="LDLRECEPTOR"/>
</dbReference>
<evidence type="ECO:0000256" key="13">
    <source>
        <dbReference type="SAM" id="Phobius"/>
    </source>
</evidence>
<keyword evidence="2 11" id="KW-0645">Protease</keyword>
<feature type="disulfide bond" evidence="10">
    <location>
        <begin position="1073"/>
        <end position="1088"/>
    </location>
</feature>
<protein>
    <submittedName>
        <fullName evidence="16">Atrial natriuretic peptide-converting enzyme</fullName>
    </submittedName>
</protein>
<feature type="compositionally biased region" description="Basic and acidic residues" evidence="12">
    <location>
        <begin position="519"/>
        <end position="529"/>
    </location>
</feature>
<dbReference type="GO" id="GO:0004252">
    <property type="term" value="F:serine-type endopeptidase activity"/>
    <property type="evidence" value="ECO:0007669"/>
    <property type="project" value="InterPro"/>
</dbReference>
<feature type="compositionally biased region" description="Low complexity" evidence="12">
    <location>
        <begin position="388"/>
        <end position="403"/>
    </location>
</feature>
<dbReference type="GO" id="GO:0016020">
    <property type="term" value="C:membrane"/>
    <property type="evidence" value="ECO:0007669"/>
    <property type="project" value="UniProtKB-SubCell"/>
</dbReference>
<feature type="transmembrane region" description="Helical" evidence="13">
    <location>
        <begin position="104"/>
        <end position="130"/>
    </location>
</feature>